<name>A0A0K1P6Z2_9MOLU</name>
<gene>
    <name evidence="6" type="primary">dfp</name>
    <name evidence="6" type="ORF">STURON_00406</name>
</gene>
<keyword evidence="7" id="KW-1185">Reference proteome</keyword>
<comment type="catalytic activity">
    <reaction evidence="3">
        <text>N-[(R)-4-phosphopantothenoyl]-L-cysteine + H(+) = (R)-4'-phosphopantetheine + CO2</text>
        <dbReference type="Rhea" id="RHEA:16793"/>
        <dbReference type="ChEBI" id="CHEBI:15378"/>
        <dbReference type="ChEBI" id="CHEBI:16526"/>
        <dbReference type="ChEBI" id="CHEBI:59458"/>
        <dbReference type="ChEBI" id="CHEBI:61723"/>
        <dbReference type="EC" id="4.1.1.36"/>
    </reaction>
</comment>
<proteinExistence type="inferred from homology"/>
<dbReference type="InterPro" id="IPR036551">
    <property type="entry name" value="Flavin_trans-like"/>
</dbReference>
<dbReference type="GO" id="GO:0015941">
    <property type="term" value="P:pantothenate catabolic process"/>
    <property type="evidence" value="ECO:0007669"/>
    <property type="project" value="InterPro"/>
</dbReference>
<dbReference type="EMBL" id="CP012328">
    <property type="protein sequence ID" value="AKU79652.1"/>
    <property type="molecule type" value="Genomic_DNA"/>
</dbReference>
<keyword evidence="3" id="KW-0288">FMN</keyword>
<dbReference type="GO" id="GO:0004633">
    <property type="term" value="F:phosphopantothenoylcysteine decarboxylase activity"/>
    <property type="evidence" value="ECO:0007669"/>
    <property type="project" value="UniProtKB-EC"/>
</dbReference>
<keyword evidence="2 3" id="KW-0456">Lyase</keyword>
<dbReference type="PANTHER" id="PTHR14359">
    <property type="entry name" value="HOMO-OLIGOMERIC FLAVIN CONTAINING CYS DECARBOXYLASE FAMILY"/>
    <property type="match status" value="1"/>
</dbReference>
<sequence length="389" mass="44942">MKRINLIITGGIAASKSRILYELLQEKYKVNVILTKNAKKFVDFKDIDTYSDIFDKDFYYDNHHYAEHIKLAFNSDLNVIYPATYNYIGKIASGISDDLATLLFAVCDFDCLVFPSMNTNMYLNDILEKNKKILTSLSKVYWYEPKYGKLASGDYGIGRAYEPLEVIDFVDNYFKTFNKLSNKNILINFGRTKSYIDKVRYITNASSGKMGLNLMNALKNKCNNLISVFGDTEYKPIINESNIHVNTNVEMLEEMKKHFNNSDIVICAGALTDFEVENYVDKKIEKRVDGNFEKLNLKESIDVLKELSKIKTNQILVGFSLANTFDKEKALIKLKEKRLDLLVINLIDALNSDYNEIKILTKNEELYEYEKMKKDKVVIKILEKINDII</sequence>
<dbReference type="Gene3D" id="3.40.50.10300">
    <property type="entry name" value="CoaB-like"/>
    <property type="match status" value="1"/>
</dbReference>
<feature type="domain" description="DNA/pantothenate metabolism flavoprotein C-terminal" evidence="5">
    <location>
        <begin position="180"/>
        <end position="387"/>
    </location>
</feature>
<dbReference type="InterPro" id="IPR005252">
    <property type="entry name" value="CoaBC"/>
</dbReference>
<dbReference type="InterPro" id="IPR007085">
    <property type="entry name" value="DNA/pantothenate-metab_flavo_C"/>
</dbReference>
<dbReference type="AlphaFoldDB" id="A0A0K1P6Z2"/>
<dbReference type="PANTHER" id="PTHR14359:SF6">
    <property type="entry name" value="PHOSPHOPANTOTHENOYLCYSTEINE DECARBOXYLASE"/>
    <property type="match status" value="1"/>
</dbReference>
<dbReference type="GO" id="GO:0004632">
    <property type="term" value="F:phosphopantothenate--cysteine ligase activity"/>
    <property type="evidence" value="ECO:0007669"/>
    <property type="project" value="UniProtKB-EC"/>
</dbReference>
<dbReference type="SUPFAM" id="SSF52507">
    <property type="entry name" value="Homo-oligomeric flavin-containing Cys decarboxylases, HFCD"/>
    <property type="match status" value="1"/>
</dbReference>
<comment type="similarity">
    <text evidence="3">In the N-terminal section; belongs to the HFCD (homo-oligomeric flavin containing Cys decarboxylase) superfamily.</text>
</comment>
<dbReference type="PATRIC" id="fig|216946.3.peg.405"/>
<dbReference type="Gene3D" id="3.40.50.1950">
    <property type="entry name" value="Flavin prenyltransferase-like"/>
    <property type="match status" value="1"/>
</dbReference>
<comment type="catalytic activity">
    <reaction evidence="3">
        <text>(R)-4'-phosphopantothenate + L-cysteine + CTP = N-[(R)-4-phosphopantothenoyl]-L-cysteine + CMP + diphosphate + H(+)</text>
        <dbReference type="Rhea" id="RHEA:19397"/>
        <dbReference type="ChEBI" id="CHEBI:10986"/>
        <dbReference type="ChEBI" id="CHEBI:15378"/>
        <dbReference type="ChEBI" id="CHEBI:33019"/>
        <dbReference type="ChEBI" id="CHEBI:35235"/>
        <dbReference type="ChEBI" id="CHEBI:37563"/>
        <dbReference type="ChEBI" id="CHEBI:59458"/>
        <dbReference type="ChEBI" id="CHEBI:60377"/>
        <dbReference type="EC" id="6.3.2.5"/>
    </reaction>
</comment>
<keyword evidence="3" id="KW-0285">Flavoprotein</keyword>
<dbReference type="GO" id="GO:0071513">
    <property type="term" value="C:phosphopantothenoylcysteine decarboxylase complex"/>
    <property type="evidence" value="ECO:0007669"/>
    <property type="project" value="TreeGrafter"/>
</dbReference>
<dbReference type="UniPathway" id="UPA00241">
    <property type="reaction ID" value="UER00353"/>
</dbReference>
<evidence type="ECO:0000259" key="4">
    <source>
        <dbReference type="Pfam" id="PF02441"/>
    </source>
</evidence>
<dbReference type="Pfam" id="PF02441">
    <property type="entry name" value="Flavoprotein"/>
    <property type="match status" value="1"/>
</dbReference>
<dbReference type="OrthoDB" id="9802554at2"/>
<dbReference type="EC" id="4.1.1.36" evidence="3"/>
<dbReference type="EC" id="6.3.2.5" evidence="3"/>
<dbReference type="InterPro" id="IPR003382">
    <property type="entry name" value="Flavoprotein"/>
</dbReference>
<comment type="similarity">
    <text evidence="3">In the C-terminal section; belongs to the PPC synthetase family.</text>
</comment>
<keyword evidence="3" id="KW-0436">Ligase</keyword>
<evidence type="ECO:0000313" key="6">
    <source>
        <dbReference type="EMBL" id="AKU79652.1"/>
    </source>
</evidence>
<reference evidence="6 7" key="1">
    <citation type="journal article" date="2015" name="Genome Announc.">
        <title>Complete Genome Sequence of Spiroplasma turonicum Strain Tab4cT, a Parasite of a Horse Fly, Haematopota sp. (Diptera: Tabanidae).</title>
        <authorList>
            <person name="Davis R.E."/>
            <person name="Shao J."/>
            <person name="Zhao Y."/>
            <person name="Gasparich G.E."/>
            <person name="Gaynor B.J."/>
            <person name="Donofrio N."/>
        </authorList>
    </citation>
    <scope>NUCLEOTIDE SEQUENCE [LARGE SCALE GENOMIC DNA]</scope>
    <source>
        <strain evidence="6 7">Tab4c</strain>
    </source>
</reference>
<dbReference type="InterPro" id="IPR035929">
    <property type="entry name" value="CoaB-like_sf"/>
</dbReference>
<comment type="pathway">
    <text evidence="3">Cofactor biosynthesis; coenzyme A biosynthesis; CoA from (R)-pantothenate: step 3/5.</text>
</comment>
<comment type="pathway">
    <text evidence="3">Cofactor biosynthesis; coenzyme A biosynthesis; CoA from (R)-pantothenate: step 2/5.</text>
</comment>
<evidence type="ECO:0000313" key="7">
    <source>
        <dbReference type="Proteomes" id="UP000067243"/>
    </source>
</evidence>
<keyword evidence="1 3" id="KW-0210">Decarboxylase</keyword>
<evidence type="ECO:0000256" key="2">
    <source>
        <dbReference type="ARBA" id="ARBA00023239"/>
    </source>
</evidence>
<protein>
    <recommendedName>
        <fullName evidence="3">Coenzyme A biosynthesis bifunctional protein CoaBC</fullName>
        <ecNumber evidence="3">4.1.1.36</ecNumber>
        <ecNumber evidence="3">6.3.2.5</ecNumber>
    </recommendedName>
    <alternativeName>
        <fullName evidence="3">DNA/pantothenate metabolism flavoprotein</fullName>
    </alternativeName>
</protein>
<dbReference type="Proteomes" id="UP000067243">
    <property type="component" value="Chromosome"/>
</dbReference>
<dbReference type="KEGG" id="stur:STURON_00406"/>
<accession>A0A0K1P6Z2</accession>
<feature type="domain" description="Flavoprotein" evidence="4">
    <location>
        <begin position="2"/>
        <end position="134"/>
    </location>
</feature>
<evidence type="ECO:0000256" key="3">
    <source>
        <dbReference type="RuleBase" id="RU364078"/>
    </source>
</evidence>
<dbReference type="STRING" id="216946.STURO_v1c04040"/>
<evidence type="ECO:0000259" key="5">
    <source>
        <dbReference type="Pfam" id="PF04127"/>
    </source>
</evidence>
<dbReference type="GO" id="GO:0015937">
    <property type="term" value="P:coenzyme A biosynthetic process"/>
    <property type="evidence" value="ECO:0007669"/>
    <property type="project" value="UniProtKB-UniPathway"/>
</dbReference>
<evidence type="ECO:0000256" key="1">
    <source>
        <dbReference type="ARBA" id="ARBA00022793"/>
    </source>
</evidence>
<comment type="cofactor">
    <cofactor evidence="3">
        <name>FMN</name>
        <dbReference type="ChEBI" id="CHEBI:58210"/>
    </cofactor>
</comment>
<dbReference type="GO" id="GO:0010181">
    <property type="term" value="F:FMN binding"/>
    <property type="evidence" value="ECO:0007669"/>
    <property type="project" value="InterPro"/>
</dbReference>
<dbReference type="Pfam" id="PF04127">
    <property type="entry name" value="DFP"/>
    <property type="match status" value="1"/>
</dbReference>
<dbReference type="RefSeq" id="WP_075048246.1">
    <property type="nucleotide sequence ID" value="NZ_CP012328.1"/>
</dbReference>
<comment type="function">
    <text evidence="3">Catalyzes two steps in the biosynthesis of coenzyme A. In the first step cysteine is conjugated to 4'-phosphopantothenate to form 4-phosphopantothenoylcysteine, in the latter compound is decarboxylated to form 4'-phosphopantotheine.</text>
</comment>
<dbReference type="SUPFAM" id="SSF102645">
    <property type="entry name" value="CoaB-like"/>
    <property type="match status" value="1"/>
</dbReference>
<organism evidence="6 7">
    <name type="scientific">Spiroplasma turonicum</name>
    <dbReference type="NCBI Taxonomy" id="216946"/>
    <lineage>
        <taxon>Bacteria</taxon>
        <taxon>Bacillati</taxon>
        <taxon>Mycoplasmatota</taxon>
        <taxon>Mollicutes</taxon>
        <taxon>Entomoplasmatales</taxon>
        <taxon>Spiroplasmataceae</taxon>
        <taxon>Spiroplasma</taxon>
    </lineage>
</organism>
<dbReference type="NCBIfam" id="TIGR00521">
    <property type="entry name" value="coaBC_dfp"/>
    <property type="match status" value="1"/>
</dbReference>